<organism evidence="9 10">
    <name type="scientific">Fomitopsis schrenkii</name>
    <name type="common">Brown rot fungus</name>
    <dbReference type="NCBI Taxonomy" id="2126942"/>
    <lineage>
        <taxon>Eukaryota</taxon>
        <taxon>Fungi</taxon>
        <taxon>Dikarya</taxon>
        <taxon>Basidiomycota</taxon>
        <taxon>Agaricomycotina</taxon>
        <taxon>Agaricomycetes</taxon>
        <taxon>Polyporales</taxon>
        <taxon>Fomitopsis</taxon>
    </lineage>
</organism>
<dbReference type="InterPro" id="IPR036396">
    <property type="entry name" value="Cyt_P450_sf"/>
</dbReference>
<evidence type="ECO:0000256" key="7">
    <source>
        <dbReference type="ARBA" id="ARBA00023004"/>
    </source>
</evidence>
<keyword evidence="7" id="KW-0408">Iron</keyword>
<evidence type="ECO:0000256" key="1">
    <source>
        <dbReference type="ARBA" id="ARBA00001971"/>
    </source>
</evidence>
<evidence type="ECO:0000256" key="3">
    <source>
        <dbReference type="ARBA" id="ARBA00010617"/>
    </source>
</evidence>
<evidence type="ECO:0000313" key="9">
    <source>
        <dbReference type="EMBL" id="EPS95223.1"/>
    </source>
</evidence>
<dbReference type="OrthoDB" id="1470350at2759"/>
<dbReference type="PANTHER" id="PTHR24305">
    <property type="entry name" value="CYTOCHROME P450"/>
    <property type="match status" value="1"/>
</dbReference>
<dbReference type="InterPro" id="IPR001128">
    <property type="entry name" value="Cyt_P450"/>
</dbReference>
<dbReference type="STRING" id="743788.S8DVL8"/>
<evidence type="ECO:0000256" key="4">
    <source>
        <dbReference type="ARBA" id="ARBA00022617"/>
    </source>
</evidence>
<keyword evidence="4" id="KW-0349">Heme</keyword>
<dbReference type="SUPFAM" id="SSF48264">
    <property type="entry name" value="Cytochrome P450"/>
    <property type="match status" value="1"/>
</dbReference>
<evidence type="ECO:0000256" key="8">
    <source>
        <dbReference type="ARBA" id="ARBA00023033"/>
    </source>
</evidence>
<comment type="pathway">
    <text evidence="2">Secondary metabolite biosynthesis.</text>
</comment>
<dbReference type="GO" id="GO:0016705">
    <property type="term" value="F:oxidoreductase activity, acting on paired donors, with incorporation or reduction of molecular oxygen"/>
    <property type="evidence" value="ECO:0007669"/>
    <property type="project" value="InterPro"/>
</dbReference>
<proteinExistence type="inferred from homology"/>
<dbReference type="PANTHER" id="PTHR24305:SF166">
    <property type="entry name" value="CYTOCHROME P450 12A4, MITOCHONDRIAL-RELATED"/>
    <property type="match status" value="1"/>
</dbReference>
<accession>S8DVL8</accession>
<keyword evidence="8" id="KW-0503">Monooxygenase</keyword>
<dbReference type="InParanoid" id="S8DVL8"/>
<sequence length="322" mass="35155">MPVFLAGVALSLCSILCLSLLARALSRWFSRGTGSLRGPPSPSWLFGATKILAKSSEAGPLYEQWAEEYGSAFNVPCEFGRSCLVLCDPKAIQHFYIRETRAYVHTSLTRTFTERLVGRCLFWAEGETHRSPARQRKALAPAFSPTAVKELLPVFSATAHKVVAAWDALLAPNDSTEVDIRDCYDAFGSASLGRDFGTLCGKHSYVVEAVDSIRNLQAGFAVALQLSLSLVFPVALRIPTTFQSLHKKLDAGLNGIVGELLAVKIDKSDSQSSMSLEEVHSQYDLTQLKLLLLTGYVTTSSEHSMTPRVLICSSISELYKTA</sequence>
<dbReference type="Gene3D" id="1.10.630.10">
    <property type="entry name" value="Cytochrome P450"/>
    <property type="match status" value="1"/>
</dbReference>
<dbReference type="InterPro" id="IPR050121">
    <property type="entry name" value="Cytochrome_P450_monoxygenase"/>
</dbReference>
<name>S8DVL8_FOMSC</name>
<dbReference type="Pfam" id="PF00067">
    <property type="entry name" value="p450"/>
    <property type="match status" value="1"/>
</dbReference>
<evidence type="ECO:0000313" key="10">
    <source>
        <dbReference type="Proteomes" id="UP000015241"/>
    </source>
</evidence>
<evidence type="ECO:0000256" key="6">
    <source>
        <dbReference type="ARBA" id="ARBA00023002"/>
    </source>
</evidence>
<comment type="cofactor">
    <cofactor evidence="1">
        <name>heme</name>
        <dbReference type="ChEBI" id="CHEBI:30413"/>
    </cofactor>
</comment>
<evidence type="ECO:0008006" key="11">
    <source>
        <dbReference type="Google" id="ProtNLM"/>
    </source>
</evidence>
<dbReference type="GO" id="GO:0004497">
    <property type="term" value="F:monooxygenase activity"/>
    <property type="evidence" value="ECO:0007669"/>
    <property type="project" value="UniProtKB-KW"/>
</dbReference>
<dbReference type="eggNOG" id="KOG0157">
    <property type="taxonomic scope" value="Eukaryota"/>
</dbReference>
<keyword evidence="5" id="KW-0479">Metal-binding</keyword>
<evidence type="ECO:0000256" key="5">
    <source>
        <dbReference type="ARBA" id="ARBA00022723"/>
    </source>
</evidence>
<keyword evidence="10" id="KW-1185">Reference proteome</keyword>
<comment type="similarity">
    <text evidence="3">Belongs to the cytochrome P450 family.</text>
</comment>
<keyword evidence="6" id="KW-0560">Oxidoreductase</keyword>
<dbReference type="GO" id="GO:0020037">
    <property type="term" value="F:heme binding"/>
    <property type="evidence" value="ECO:0007669"/>
    <property type="project" value="InterPro"/>
</dbReference>
<dbReference type="HOGENOM" id="CLU_001570_8_0_1"/>
<protein>
    <recommendedName>
        <fullName evidence="11">Cytochrome P450</fullName>
    </recommendedName>
</protein>
<dbReference type="Proteomes" id="UP000015241">
    <property type="component" value="Unassembled WGS sequence"/>
</dbReference>
<dbReference type="AlphaFoldDB" id="S8DVL8"/>
<reference evidence="9 10" key="1">
    <citation type="journal article" date="2012" name="Science">
        <title>The Paleozoic origin of enzymatic lignin decomposition reconstructed from 31 fungal genomes.</title>
        <authorList>
            <person name="Floudas D."/>
            <person name="Binder M."/>
            <person name="Riley R."/>
            <person name="Barry K."/>
            <person name="Blanchette R.A."/>
            <person name="Henrissat B."/>
            <person name="Martinez A.T."/>
            <person name="Otillar R."/>
            <person name="Spatafora J.W."/>
            <person name="Yadav J.S."/>
            <person name="Aerts A."/>
            <person name="Benoit I."/>
            <person name="Boyd A."/>
            <person name="Carlson A."/>
            <person name="Copeland A."/>
            <person name="Coutinho P.M."/>
            <person name="de Vries R.P."/>
            <person name="Ferreira P."/>
            <person name="Findley K."/>
            <person name="Foster B."/>
            <person name="Gaskell J."/>
            <person name="Glotzer D."/>
            <person name="Gorecki P."/>
            <person name="Heitman J."/>
            <person name="Hesse C."/>
            <person name="Hori C."/>
            <person name="Igarashi K."/>
            <person name="Jurgens J.A."/>
            <person name="Kallen N."/>
            <person name="Kersten P."/>
            <person name="Kohler A."/>
            <person name="Kuees U."/>
            <person name="Kumar T.K.A."/>
            <person name="Kuo A."/>
            <person name="LaButti K."/>
            <person name="Larrondo L.F."/>
            <person name="Lindquist E."/>
            <person name="Ling A."/>
            <person name="Lombard V."/>
            <person name="Lucas S."/>
            <person name="Lundell T."/>
            <person name="Martin R."/>
            <person name="McLaughlin D.J."/>
            <person name="Morgenstern I."/>
            <person name="Morin E."/>
            <person name="Murat C."/>
            <person name="Nagy L.G."/>
            <person name="Nolan M."/>
            <person name="Ohm R.A."/>
            <person name="Patyshakuliyeva A."/>
            <person name="Rokas A."/>
            <person name="Ruiz-Duenas F.J."/>
            <person name="Sabat G."/>
            <person name="Salamov A."/>
            <person name="Samejima M."/>
            <person name="Schmutz J."/>
            <person name="Slot J.C."/>
            <person name="St John F."/>
            <person name="Stenlid J."/>
            <person name="Sun H."/>
            <person name="Sun S."/>
            <person name="Syed K."/>
            <person name="Tsang A."/>
            <person name="Wiebenga A."/>
            <person name="Young D."/>
            <person name="Pisabarro A."/>
            <person name="Eastwood D.C."/>
            <person name="Martin F."/>
            <person name="Cullen D."/>
            <person name="Grigoriev I.V."/>
            <person name="Hibbett D.S."/>
        </authorList>
    </citation>
    <scope>NUCLEOTIDE SEQUENCE</scope>
    <source>
        <strain evidence="10">FP-58527</strain>
    </source>
</reference>
<evidence type="ECO:0000256" key="2">
    <source>
        <dbReference type="ARBA" id="ARBA00005179"/>
    </source>
</evidence>
<dbReference type="GO" id="GO:0005506">
    <property type="term" value="F:iron ion binding"/>
    <property type="evidence" value="ECO:0007669"/>
    <property type="project" value="InterPro"/>
</dbReference>
<dbReference type="EMBL" id="KE504212">
    <property type="protein sequence ID" value="EPS95223.1"/>
    <property type="molecule type" value="Genomic_DNA"/>
</dbReference>
<gene>
    <name evidence="9" type="ORF">FOMPIDRAFT_1019585</name>
</gene>